<dbReference type="Proteomes" id="UP000638313">
    <property type="component" value="Unassembled WGS sequence"/>
</dbReference>
<dbReference type="Pfam" id="PF12833">
    <property type="entry name" value="HTH_18"/>
    <property type="match status" value="1"/>
</dbReference>
<proteinExistence type="predicted"/>
<dbReference type="PANTHER" id="PTHR46796:SF13">
    <property type="entry name" value="HTH-TYPE TRANSCRIPTIONAL ACTIVATOR RHAS"/>
    <property type="match status" value="1"/>
</dbReference>
<keyword evidence="7" id="KW-1185">Reference proteome</keyword>
<dbReference type="GO" id="GO:0043565">
    <property type="term" value="F:sequence-specific DNA binding"/>
    <property type="evidence" value="ECO:0007669"/>
    <property type="project" value="InterPro"/>
</dbReference>
<reference evidence="6" key="2">
    <citation type="submission" date="2020-09" db="EMBL/GenBank/DDBJ databases">
        <authorList>
            <person name="Sun Q."/>
            <person name="Ohkuma M."/>
        </authorList>
    </citation>
    <scope>NUCLEOTIDE SEQUENCE</scope>
    <source>
        <strain evidence="6">JCM 4059</strain>
    </source>
</reference>
<dbReference type="InterPro" id="IPR009057">
    <property type="entry name" value="Homeodomain-like_sf"/>
</dbReference>
<protein>
    <submittedName>
        <fullName evidence="6">AraC family transcriptional regulator</fullName>
    </submittedName>
</protein>
<dbReference type="EMBL" id="BNBD01000008">
    <property type="protein sequence ID" value="GHF54031.1"/>
    <property type="molecule type" value="Genomic_DNA"/>
</dbReference>
<dbReference type="PANTHER" id="PTHR46796">
    <property type="entry name" value="HTH-TYPE TRANSCRIPTIONAL ACTIVATOR RHAS-RELATED"/>
    <property type="match status" value="1"/>
</dbReference>
<dbReference type="InterPro" id="IPR032783">
    <property type="entry name" value="AraC_lig"/>
</dbReference>
<dbReference type="AlphaFoldDB" id="A0A919EE56"/>
<dbReference type="Gene3D" id="1.10.10.60">
    <property type="entry name" value="Homeodomain-like"/>
    <property type="match status" value="1"/>
</dbReference>
<keyword evidence="2" id="KW-0238">DNA-binding</keyword>
<keyword evidence="1" id="KW-0805">Transcription regulation</keyword>
<evidence type="ECO:0000256" key="1">
    <source>
        <dbReference type="ARBA" id="ARBA00023015"/>
    </source>
</evidence>
<organism evidence="6 7">
    <name type="scientific">Streptomyces mashuensis</name>
    <dbReference type="NCBI Taxonomy" id="33904"/>
    <lineage>
        <taxon>Bacteria</taxon>
        <taxon>Bacillati</taxon>
        <taxon>Actinomycetota</taxon>
        <taxon>Actinomycetes</taxon>
        <taxon>Kitasatosporales</taxon>
        <taxon>Streptomycetaceae</taxon>
        <taxon>Streptomyces</taxon>
    </lineage>
</organism>
<sequence length="325" mass="35039">MQDEAPLTVLTMFRGEGWIVHDRRPAVRLGPGDLAVVRAPEPYTVADHPSTEPRAIIHPEQVAMDPAGAGLCAELDRGVRTWGDRPDAAHVLVSGTYQLPGEVGRRLLHTLPSVLLLTAGEWHSPLLPLLQDEMGRDEPGQAAVLNRLLDLVLIGALRAWFTREGASAPAWYRAHGDPVAGPALQLLHADPARPWTVAALAAEVGVSRTVLARRFTELVGEPPMAYLTGWCLSLAADLLASTDATLTSVARQVSADRGGMHPASPPSAVRAPARLAGRRHLQHKLLRGGDDTLDPHTDPGEQHTLDHFDRHGAVHPAETILRSRC</sequence>
<reference evidence="6" key="1">
    <citation type="journal article" date="2014" name="Int. J. Syst. Evol. Microbiol.">
        <title>Complete genome sequence of Corynebacterium casei LMG S-19264T (=DSM 44701T), isolated from a smear-ripened cheese.</title>
        <authorList>
            <consortium name="US DOE Joint Genome Institute (JGI-PGF)"/>
            <person name="Walter F."/>
            <person name="Albersmeier A."/>
            <person name="Kalinowski J."/>
            <person name="Ruckert C."/>
        </authorList>
    </citation>
    <scope>NUCLEOTIDE SEQUENCE</scope>
    <source>
        <strain evidence="6">JCM 4059</strain>
    </source>
</reference>
<evidence type="ECO:0000256" key="4">
    <source>
        <dbReference type="SAM" id="MobiDB-lite"/>
    </source>
</evidence>
<dbReference type="InterPro" id="IPR050204">
    <property type="entry name" value="AraC_XylS_family_regulators"/>
</dbReference>
<accession>A0A919EE56</accession>
<name>A0A919EE56_9ACTN</name>
<dbReference type="InterPro" id="IPR018060">
    <property type="entry name" value="HTH_AraC"/>
</dbReference>
<dbReference type="SMART" id="SM00342">
    <property type="entry name" value="HTH_ARAC"/>
    <property type="match status" value="1"/>
</dbReference>
<feature type="region of interest" description="Disordered" evidence="4">
    <location>
        <begin position="287"/>
        <end position="312"/>
    </location>
</feature>
<comment type="caution">
    <text evidence="6">The sequence shown here is derived from an EMBL/GenBank/DDBJ whole genome shotgun (WGS) entry which is preliminary data.</text>
</comment>
<feature type="domain" description="HTH araC/xylS-type" evidence="5">
    <location>
        <begin position="181"/>
        <end position="253"/>
    </location>
</feature>
<dbReference type="SUPFAM" id="SSF46689">
    <property type="entry name" value="Homeodomain-like"/>
    <property type="match status" value="1"/>
</dbReference>
<dbReference type="GO" id="GO:0003700">
    <property type="term" value="F:DNA-binding transcription factor activity"/>
    <property type="evidence" value="ECO:0007669"/>
    <property type="project" value="InterPro"/>
</dbReference>
<evidence type="ECO:0000256" key="2">
    <source>
        <dbReference type="ARBA" id="ARBA00023125"/>
    </source>
</evidence>
<keyword evidence="3" id="KW-0804">Transcription</keyword>
<evidence type="ECO:0000256" key="3">
    <source>
        <dbReference type="ARBA" id="ARBA00023163"/>
    </source>
</evidence>
<dbReference type="Pfam" id="PF12852">
    <property type="entry name" value="Cupin_6"/>
    <property type="match status" value="1"/>
</dbReference>
<evidence type="ECO:0000259" key="5">
    <source>
        <dbReference type="PROSITE" id="PS01124"/>
    </source>
</evidence>
<dbReference type="RefSeq" id="WP_229891212.1">
    <property type="nucleotide sequence ID" value="NZ_BNBD01000008.1"/>
</dbReference>
<gene>
    <name evidence="6" type="ORF">GCM10010218_39080</name>
</gene>
<evidence type="ECO:0000313" key="6">
    <source>
        <dbReference type="EMBL" id="GHF54031.1"/>
    </source>
</evidence>
<evidence type="ECO:0000313" key="7">
    <source>
        <dbReference type="Proteomes" id="UP000638313"/>
    </source>
</evidence>
<dbReference type="PROSITE" id="PS01124">
    <property type="entry name" value="HTH_ARAC_FAMILY_2"/>
    <property type="match status" value="1"/>
</dbReference>